<organism evidence="1 2">
    <name type="scientific">Candidatus Magnetoglobus multicellularis str. Araruama</name>
    <dbReference type="NCBI Taxonomy" id="890399"/>
    <lineage>
        <taxon>Bacteria</taxon>
        <taxon>Pseudomonadati</taxon>
        <taxon>Thermodesulfobacteriota</taxon>
        <taxon>Desulfobacteria</taxon>
        <taxon>Desulfobacterales</taxon>
        <taxon>Desulfobacteraceae</taxon>
        <taxon>Candidatus Magnetoglobus</taxon>
    </lineage>
</organism>
<protein>
    <submittedName>
        <fullName evidence="1">Uncharacterized protein</fullName>
    </submittedName>
</protein>
<evidence type="ECO:0000313" key="1">
    <source>
        <dbReference type="EMBL" id="ETR69300.1"/>
    </source>
</evidence>
<comment type="caution">
    <text evidence="1">The sequence shown here is derived from an EMBL/GenBank/DDBJ whole genome shotgun (WGS) entry which is preliminary data.</text>
</comment>
<accession>A0A1V1P3A5</accession>
<dbReference type="Proteomes" id="UP000189670">
    <property type="component" value="Unassembled WGS sequence"/>
</dbReference>
<sequence>MNSNYKIEVKIDIKTTNENQLNEIQGYNDSFSMIINQNDAESIDKIEKAALMVTFPAIRKSVSKHLSDVSLQKAIEKKQQNDFIHINENPYRIDGEIGRFSFCTHSIYDESNKCNYNTAKDFFTSKKEMNIIKQLGLKK</sequence>
<name>A0A1V1P3A5_9BACT</name>
<gene>
    <name evidence="1" type="ORF">OMM_09727</name>
</gene>
<proteinExistence type="predicted"/>
<evidence type="ECO:0000313" key="2">
    <source>
        <dbReference type="Proteomes" id="UP000189670"/>
    </source>
</evidence>
<dbReference type="EMBL" id="ATBP01000681">
    <property type="protein sequence ID" value="ETR69300.1"/>
    <property type="molecule type" value="Genomic_DNA"/>
</dbReference>
<dbReference type="AlphaFoldDB" id="A0A1V1P3A5"/>
<reference evidence="2" key="1">
    <citation type="submission" date="2012-11" db="EMBL/GenBank/DDBJ databases">
        <authorList>
            <person name="Lucero-Rivera Y.E."/>
            <person name="Tovar-Ramirez D."/>
        </authorList>
    </citation>
    <scope>NUCLEOTIDE SEQUENCE [LARGE SCALE GENOMIC DNA]</scope>
    <source>
        <strain evidence="2">Araruama</strain>
    </source>
</reference>